<evidence type="ECO:0000256" key="13">
    <source>
        <dbReference type="ARBA" id="ARBA00023187"/>
    </source>
</evidence>
<dbReference type="InterPro" id="IPR021109">
    <property type="entry name" value="Peptidase_aspartic_dom_sf"/>
</dbReference>
<dbReference type="Gene3D" id="6.20.370.70">
    <property type="match status" value="1"/>
</dbReference>
<dbReference type="FunFam" id="2.40.70.10:FF:000115">
    <property type="entry name" value="Lysosomal aspartic protease"/>
    <property type="match status" value="1"/>
</dbReference>
<dbReference type="InterPro" id="IPR012677">
    <property type="entry name" value="Nucleotide-bd_a/b_plait_sf"/>
</dbReference>
<keyword evidence="13" id="KW-0508">mRNA splicing</keyword>
<dbReference type="OrthoDB" id="15189at2759"/>
<dbReference type="InterPro" id="IPR047868">
    <property type="entry name" value="Ribosomal_L34e_arc-type"/>
</dbReference>
<evidence type="ECO:0000256" key="18">
    <source>
        <dbReference type="PIRSR" id="PIRSR601461-2"/>
    </source>
</evidence>
<dbReference type="PANTHER" id="PTHR47966">
    <property type="entry name" value="BETA-SITE APP-CLEAVING ENZYME, ISOFORM A-RELATED"/>
    <property type="match status" value="1"/>
</dbReference>
<evidence type="ECO:0000256" key="5">
    <source>
        <dbReference type="ARBA" id="ARBA00013205"/>
    </source>
</evidence>
<feature type="active site" evidence="17">
    <location>
        <position position="393"/>
    </location>
</feature>
<evidence type="ECO:0000256" key="11">
    <source>
        <dbReference type="ARBA" id="ARBA00022884"/>
    </source>
</evidence>
<keyword evidence="11 19" id="KW-0694">RNA-binding</keyword>
<dbReference type="Pfam" id="PF01199">
    <property type="entry name" value="Ribosomal_L34e"/>
    <property type="match status" value="1"/>
</dbReference>
<keyword evidence="9" id="KW-0064">Aspartyl protease</keyword>
<evidence type="ECO:0000256" key="4">
    <source>
        <dbReference type="ARBA" id="ARBA00009875"/>
    </source>
</evidence>
<dbReference type="GO" id="GO:0005634">
    <property type="term" value="C:nucleus"/>
    <property type="evidence" value="ECO:0007669"/>
    <property type="project" value="UniProtKB-SubCell"/>
</dbReference>
<dbReference type="Gene3D" id="6.20.340.10">
    <property type="match status" value="1"/>
</dbReference>
<organism evidence="23">
    <name type="scientific">Mucor ambiguus</name>
    <dbReference type="NCBI Taxonomy" id="91626"/>
    <lineage>
        <taxon>Eukaryota</taxon>
        <taxon>Fungi</taxon>
        <taxon>Fungi incertae sedis</taxon>
        <taxon>Mucoromycota</taxon>
        <taxon>Mucoromycotina</taxon>
        <taxon>Mucoromycetes</taxon>
        <taxon>Mucorales</taxon>
        <taxon>Mucorineae</taxon>
        <taxon>Mucoraceae</taxon>
        <taxon>Mucor</taxon>
    </lineage>
</organism>
<sequence length="652" mass="73247">MNPAAKLAGRNNVRLPPEVNRVLFVRNLPFKITTEEIYEVFGKYGPIRQIRVGNASDTRGTAFVVYEDIFDAKNACEHLQGFNILGRYLIVLYYQQNKVTKKMNLQRKEEEIREMKARYGVDDEEGEDGQWEFFLDAINMKSITYAIIVAVLYLTTSNAAPVERSVAANSNSDDHNRLVKLKQRGYLHGSGYTGSVGIGEHSLNEYNIVFDTGSSDFWVLSSEACLSKQYCQTHHKYETKKSINYTPYDTKRPLVIRYGTGSISAHIGRDTVQLGSASIHGQFVADAYKITNEFKDLPIDGIMGLGLPNLSKTIPNKPTLVDNMVEQGLIDKAMFSVYLQAAGGEIDFGGTDPYNYQGLITYTPVVGDLYWQVEMTEASFGNYSLASRYLVMDTGTTLLLVSPKEAEMMHAQIQGTRYNNDGTYSIPCHLKGALPELVIHIEGRKLAVSSNDYVLLPSGGDASMCLSGISGQNTNKPNHWIMGDVFFKSYYTVFDQENMRIGFAKARTDPALSQHIVFDYTLYSVSDVFTLSQWIIAHWRRSIMAQRLTYRRRCSYNTRSNRVRAVKTPGGKLVVQYEKKPVKAPRCGDCGEALAGVKALRPREFATVSKTQKNVSRAYGGSRCAHCVRNRIVRAFLIEEQKIVKKVLKAQK</sequence>
<dbReference type="CDD" id="cd12241">
    <property type="entry name" value="RRM_SF3B14"/>
    <property type="match status" value="1"/>
</dbReference>
<keyword evidence="12" id="KW-0689">Ribosomal protein</keyword>
<dbReference type="InterPro" id="IPR000504">
    <property type="entry name" value="RRM_dom"/>
</dbReference>
<dbReference type="PRINTS" id="PR01250">
    <property type="entry name" value="RIBOSOMALL34"/>
</dbReference>
<comment type="subcellular location">
    <subcellularLocation>
        <location evidence="2">Nucleus</location>
    </subcellularLocation>
</comment>
<dbReference type="InterPro" id="IPR018065">
    <property type="entry name" value="Ribosomal_eL34_CS"/>
</dbReference>
<evidence type="ECO:0000313" key="24">
    <source>
        <dbReference type="Proteomes" id="UP000053815"/>
    </source>
</evidence>
<name>A0A0C9MG99_9FUNG</name>
<keyword evidence="24" id="KW-1185">Reference proteome</keyword>
<dbReference type="GO" id="GO:0005840">
    <property type="term" value="C:ribosome"/>
    <property type="evidence" value="ECO:0007669"/>
    <property type="project" value="UniProtKB-KW"/>
</dbReference>
<feature type="active site" evidence="17">
    <location>
        <position position="211"/>
    </location>
</feature>
<dbReference type="AlphaFoldDB" id="A0A0C9MG99"/>
<dbReference type="EC" id="3.4.23.21" evidence="5"/>
<gene>
    <name evidence="23" type="ORF">MAM1_0117c05739</name>
</gene>
<dbReference type="SUPFAM" id="SSF50630">
    <property type="entry name" value="Acid proteases"/>
    <property type="match status" value="1"/>
</dbReference>
<keyword evidence="10" id="KW-0378">Hydrolase</keyword>
<dbReference type="GO" id="GO:0006508">
    <property type="term" value="P:proteolysis"/>
    <property type="evidence" value="ECO:0007669"/>
    <property type="project" value="UniProtKB-KW"/>
</dbReference>
<dbReference type="GO" id="GO:0003723">
    <property type="term" value="F:RNA binding"/>
    <property type="evidence" value="ECO:0007669"/>
    <property type="project" value="UniProtKB-UniRule"/>
</dbReference>
<keyword evidence="14" id="KW-0539">Nucleus</keyword>
<feature type="disulfide bond" evidence="18">
    <location>
        <begin position="428"/>
        <end position="465"/>
    </location>
</feature>
<feature type="domain" description="RRM" evidence="21">
    <location>
        <begin position="21"/>
        <end position="96"/>
    </location>
</feature>
<dbReference type="HAMAP" id="MF_00349">
    <property type="entry name" value="Ribosomal_eL34"/>
    <property type="match status" value="1"/>
</dbReference>
<feature type="coiled-coil region" evidence="20">
    <location>
        <begin position="98"/>
        <end position="125"/>
    </location>
</feature>
<evidence type="ECO:0000256" key="14">
    <source>
        <dbReference type="ARBA" id="ARBA00023242"/>
    </source>
</evidence>
<evidence type="ECO:0000256" key="19">
    <source>
        <dbReference type="PROSITE-ProRule" id="PRU00176"/>
    </source>
</evidence>
<comment type="catalytic activity">
    <reaction evidence="1">
        <text>Hydrolysis of proteins with broad specificity similar to that of pepsin A, preferring hydrophobic residues at P1 and P1'. Clots milk and activates trypsinogen. Does not cleave 4-Gln-|-His-5, but does cleave 10-His-|-Leu-11 and 12-Val-|-Glu-13 in B chain of insulin.</text>
        <dbReference type="EC" id="3.4.23.21"/>
    </reaction>
</comment>
<evidence type="ECO:0000256" key="1">
    <source>
        <dbReference type="ARBA" id="ARBA00001130"/>
    </source>
</evidence>
<dbReference type="GO" id="GO:0003735">
    <property type="term" value="F:structural constituent of ribosome"/>
    <property type="evidence" value="ECO:0007669"/>
    <property type="project" value="InterPro"/>
</dbReference>
<dbReference type="InterPro" id="IPR038562">
    <property type="entry name" value="Ribosomal_eL34_C_sf"/>
</dbReference>
<dbReference type="InterPro" id="IPR034150">
    <property type="entry name" value="SF3B6_RRM"/>
</dbReference>
<feature type="domain" description="Peptidase A1" evidence="22">
    <location>
        <begin position="192"/>
        <end position="504"/>
    </location>
</feature>
<dbReference type="Gene3D" id="2.40.70.10">
    <property type="entry name" value="Acid Proteases"/>
    <property type="match status" value="2"/>
</dbReference>
<dbReference type="GO" id="GO:0008380">
    <property type="term" value="P:RNA splicing"/>
    <property type="evidence" value="ECO:0007669"/>
    <property type="project" value="UniProtKB-KW"/>
</dbReference>
<dbReference type="InterPro" id="IPR033121">
    <property type="entry name" value="PEPTIDASE_A1"/>
</dbReference>
<dbReference type="FunFam" id="3.30.70.330:FF:000604">
    <property type="entry name" value="Splicing factor 3B, subunit 6"/>
    <property type="match status" value="1"/>
</dbReference>
<dbReference type="InterPro" id="IPR008195">
    <property type="entry name" value="Ribosomal_eL34"/>
</dbReference>
<dbReference type="Gene3D" id="3.30.70.330">
    <property type="match status" value="1"/>
</dbReference>
<evidence type="ECO:0000256" key="15">
    <source>
        <dbReference type="ARBA" id="ARBA00023274"/>
    </source>
</evidence>
<evidence type="ECO:0000256" key="3">
    <source>
        <dbReference type="ARBA" id="ARBA00007447"/>
    </source>
</evidence>
<keyword evidence="8" id="KW-0732">Signal</keyword>
<evidence type="ECO:0000259" key="21">
    <source>
        <dbReference type="PROSITE" id="PS50102"/>
    </source>
</evidence>
<dbReference type="EMBL" id="DF836406">
    <property type="protein sequence ID" value="GAN06259.1"/>
    <property type="molecule type" value="Genomic_DNA"/>
</dbReference>
<evidence type="ECO:0000256" key="8">
    <source>
        <dbReference type="ARBA" id="ARBA00022729"/>
    </source>
</evidence>
<protein>
    <recommendedName>
        <fullName evidence="16">Large ribosomal subunit protein eL34</fullName>
        <ecNumber evidence="5">3.4.23.21</ecNumber>
    </recommendedName>
</protein>
<keyword evidence="20" id="KW-0175">Coiled coil</keyword>
<dbReference type="InterPro" id="IPR035979">
    <property type="entry name" value="RBD_domain_sf"/>
</dbReference>
<dbReference type="InterPro" id="IPR034164">
    <property type="entry name" value="Pepsin-like_dom"/>
</dbReference>
<dbReference type="STRING" id="91626.A0A0C9MG99"/>
<accession>A0A0C9MG99</accession>
<dbReference type="Proteomes" id="UP000053815">
    <property type="component" value="Unassembled WGS sequence"/>
</dbReference>
<evidence type="ECO:0000256" key="12">
    <source>
        <dbReference type="ARBA" id="ARBA00022980"/>
    </source>
</evidence>
<evidence type="ECO:0000256" key="6">
    <source>
        <dbReference type="ARBA" id="ARBA00022664"/>
    </source>
</evidence>
<keyword evidence="7" id="KW-0645">Protease</keyword>
<evidence type="ECO:0000256" key="16">
    <source>
        <dbReference type="ARBA" id="ARBA00035227"/>
    </source>
</evidence>
<dbReference type="GO" id="GO:0006397">
    <property type="term" value="P:mRNA processing"/>
    <property type="evidence" value="ECO:0007669"/>
    <property type="project" value="UniProtKB-KW"/>
</dbReference>
<proteinExistence type="inferred from homology"/>
<evidence type="ECO:0000256" key="2">
    <source>
        <dbReference type="ARBA" id="ARBA00004123"/>
    </source>
</evidence>
<keyword evidence="18" id="KW-1015">Disulfide bond</keyword>
<evidence type="ECO:0000313" key="23">
    <source>
        <dbReference type="EMBL" id="GAN06259.1"/>
    </source>
</evidence>
<evidence type="ECO:0000256" key="7">
    <source>
        <dbReference type="ARBA" id="ARBA00022670"/>
    </source>
</evidence>
<dbReference type="SMART" id="SM00360">
    <property type="entry name" value="RRM"/>
    <property type="match status" value="1"/>
</dbReference>
<dbReference type="CDD" id="cd05471">
    <property type="entry name" value="pepsin_like"/>
    <property type="match status" value="1"/>
</dbReference>
<evidence type="ECO:0000256" key="20">
    <source>
        <dbReference type="SAM" id="Coils"/>
    </source>
</evidence>
<dbReference type="Pfam" id="PF00076">
    <property type="entry name" value="RRM_1"/>
    <property type="match status" value="1"/>
</dbReference>
<comment type="similarity">
    <text evidence="4">Belongs to the eukaryotic ribosomal protein eL34 family.</text>
</comment>
<dbReference type="GO" id="GO:1990904">
    <property type="term" value="C:ribonucleoprotein complex"/>
    <property type="evidence" value="ECO:0007669"/>
    <property type="project" value="UniProtKB-KW"/>
</dbReference>
<dbReference type="PANTHER" id="PTHR47966:SF51">
    <property type="entry name" value="BETA-SITE APP-CLEAVING ENZYME, ISOFORM A-RELATED"/>
    <property type="match status" value="1"/>
</dbReference>
<evidence type="ECO:0000256" key="9">
    <source>
        <dbReference type="ARBA" id="ARBA00022750"/>
    </source>
</evidence>
<evidence type="ECO:0000256" key="17">
    <source>
        <dbReference type="PIRSR" id="PIRSR601461-1"/>
    </source>
</evidence>
<evidence type="ECO:0000259" key="22">
    <source>
        <dbReference type="PROSITE" id="PS51767"/>
    </source>
</evidence>
<dbReference type="PROSITE" id="PS51767">
    <property type="entry name" value="PEPTIDASE_A1"/>
    <property type="match status" value="1"/>
</dbReference>
<dbReference type="InterPro" id="IPR001461">
    <property type="entry name" value="Aspartic_peptidase_A1"/>
</dbReference>
<keyword evidence="6" id="KW-0507">mRNA processing</keyword>
<dbReference type="SUPFAM" id="SSF54928">
    <property type="entry name" value="RNA-binding domain, RBD"/>
    <property type="match status" value="1"/>
</dbReference>
<dbReference type="GO" id="GO:0004190">
    <property type="term" value="F:aspartic-type endopeptidase activity"/>
    <property type="evidence" value="ECO:0007669"/>
    <property type="project" value="UniProtKB-KW"/>
</dbReference>
<dbReference type="Pfam" id="PF00026">
    <property type="entry name" value="Asp"/>
    <property type="match status" value="1"/>
</dbReference>
<dbReference type="PROSITE" id="PS01145">
    <property type="entry name" value="RIBOSOMAL_L34E"/>
    <property type="match status" value="1"/>
</dbReference>
<evidence type="ECO:0000256" key="10">
    <source>
        <dbReference type="ARBA" id="ARBA00022801"/>
    </source>
</evidence>
<reference evidence="23" key="1">
    <citation type="submission" date="2014-09" db="EMBL/GenBank/DDBJ databases">
        <title>Draft genome sequence of an oleaginous Mucoromycotina fungus Mucor ambiguus NBRC6742.</title>
        <authorList>
            <person name="Takeda I."/>
            <person name="Yamane N."/>
            <person name="Morita T."/>
            <person name="Tamano K."/>
            <person name="Machida M."/>
            <person name="Baker S."/>
            <person name="Koike H."/>
        </authorList>
    </citation>
    <scope>NUCLEOTIDE SEQUENCE</scope>
    <source>
        <strain evidence="23">NBRC 6742</strain>
    </source>
</reference>
<dbReference type="GO" id="GO:0006412">
    <property type="term" value="P:translation"/>
    <property type="evidence" value="ECO:0007669"/>
    <property type="project" value="InterPro"/>
</dbReference>
<keyword evidence="15" id="KW-0687">Ribonucleoprotein</keyword>
<dbReference type="PROSITE" id="PS50102">
    <property type="entry name" value="RRM"/>
    <property type="match status" value="1"/>
</dbReference>
<comment type="similarity">
    <text evidence="3">Belongs to the peptidase A1 family.</text>
</comment>